<feature type="signal peptide" evidence="4">
    <location>
        <begin position="1"/>
        <end position="43"/>
    </location>
</feature>
<evidence type="ECO:0000256" key="3">
    <source>
        <dbReference type="SAM" id="MobiDB-lite"/>
    </source>
</evidence>
<dbReference type="InterPro" id="IPR007863">
    <property type="entry name" value="Peptidase_M16_C"/>
</dbReference>
<keyword evidence="2" id="KW-0645">Protease</keyword>
<protein>
    <submittedName>
        <fullName evidence="7">Insulinase protein</fullName>
    </submittedName>
</protein>
<proteinExistence type="inferred from homology"/>
<keyword evidence="8" id="KW-1185">Reference proteome</keyword>
<feature type="domain" description="Peptidase M16 N-terminal" evidence="5">
    <location>
        <begin position="73"/>
        <end position="220"/>
    </location>
</feature>
<dbReference type="EMBL" id="AM889285">
    <property type="protein sequence ID" value="CAP57394.1"/>
    <property type="molecule type" value="Genomic_DNA"/>
</dbReference>
<dbReference type="InterPro" id="IPR050361">
    <property type="entry name" value="MPP/UQCRC_Complex"/>
</dbReference>
<evidence type="ECO:0000259" key="6">
    <source>
        <dbReference type="Pfam" id="PF05193"/>
    </source>
</evidence>
<feature type="domain" description="Peptidase M16 C-terminal" evidence="6">
    <location>
        <begin position="672"/>
        <end position="851"/>
    </location>
</feature>
<dbReference type="InterPro" id="IPR011249">
    <property type="entry name" value="Metalloenz_LuxS/M16"/>
</dbReference>
<dbReference type="KEGG" id="gdi:GDI3451"/>
<dbReference type="PANTHER" id="PTHR11851">
    <property type="entry name" value="METALLOPROTEASE"/>
    <property type="match status" value="1"/>
</dbReference>
<dbReference type="SUPFAM" id="SSF63411">
    <property type="entry name" value="LuxS/MPP-like metallohydrolase"/>
    <property type="match status" value="4"/>
</dbReference>
<gene>
    <name evidence="7" type="ordered locus">GDI3451</name>
</gene>
<dbReference type="Pfam" id="PF00675">
    <property type="entry name" value="Peptidase_M16"/>
    <property type="match status" value="1"/>
</dbReference>
<keyword evidence="2" id="KW-0378">Hydrolase</keyword>
<evidence type="ECO:0000256" key="4">
    <source>
        <dbReference type="SAM" id="SignalP"/>
    </source>
</evidence>
<feature type="compositionally biased region" description="Basic and acidic residues" evidence="3">
    <location>
        <begin position="728"/>
        <end position="741"/>
    </location>
</feature>
<evidence type="ECO:0000256" key="2">
    <source>
        <dbReference type="ARBA" id="ARBA00023049"/>
    </source>
</evidence>
<organism evidence="7 8">
    <name type="scientific">Gluconacetobacter diazotrophicus (strain ATCC 49037 / DSM 5601 / CCUG 37298 / CIP 103539 / LMG 7603 / PAl5)</name>
    <dbReference type="NCBI Taxonomy" id="272568"/>
    <lineage>
        <taxon>Bacteria</taxon>
        <taxon>Pseudomonadati</taxon>
        <taxon>Pseudomonadota</taxon>
        <taxon>Alphaproteobacteria</taxon>
        <taxon>Acetobacterales</taxon>
        <taxon>Acetobacteraceae</taxon>
        <taxon>Gluconacetobacter</taxon>
    </lineage>
</organism>
<dbReference type="InterPro" id="IPR011765">
    <property type="entry name" value="Pept_M16_N"/>
</dbReference>
<accession>A9H438</accession>
<evidence type="ECO:0000313" key="8">
    <source>
        <dbReference type="Proteomes" id="UP000001176"/>
    </source>
</evidence>
<evidence type="ECO:0000313" key="7">
    <source>
        <dbReference type="EMBL" id="CAP57394.1"/>
    </source>
</evidence>
<dbReference type="GO" id="GO:0046872">
    <property type="term" value="F:metal ion binding"/>
    <property type="evidence" value="ECO:0007669"/>
    <property type="project" value="InterPro"/>
</dbReference>
<keyword evidence="4" id="KW-0732">Signal</keyword>
<feature type="region of interest" description="Disordered" evidence="3">
    <location>
        <begin position="710"/>
        <end position="745"/>
    </location>
</feature>
<comment type="similarity">
    <text evidence="1">Belongs to the peptidase M16 family.</text>
</comment>
<feature type="chain" id="PRO_5002739119" evidence="4">
    <location>
        <begin position="44"/>
        <end position="921"/>
    </location>
</feature>
<dbReference type="AlphaFoldDB" id="A9H438"/>
<dbReference type="Gene3D" id="3.30.830.10">
    <property type="entry name" value="Metalloenzyme, LuxS/M16 peptidase-like"/>
    <property type="match status" value="4"/>
</dbReference>
<dbReference type="PANTHER" id="PTHR11851:SF49">
    <property type="entry name" value="MITOCHONDRIAL-PROCESSING PEPTIDASE SUBUNIT ALPHA"/>
    <property type="match status" value="1"/>
</dbReference>
<keyword evidence="2" id="KW-0482">Metalloprotease</keyword>
<reference evidence="7 8" key="1">
    <citation type="journal article" date="2009" name="BMC Genomics">
        <title>Complete genome sequence of the sugarcane nitrogen-fixing endophyte Gluconacetobacter diazotrophicus Pal5.</title>
        <authorList>
            <person name="Bertalan M."/>
            <person name="Albano R."/>
            <person name="Padua V."/>
            <person name="Rouws L."/>
            <person name="Rojas C."/>
            <person name="Hemerly A."/>
            <person name="Teixeira K."/>
            <person name="Schwab S."/>
            <person name="Araujo J."/>
            <person name="Oliveira A."/>
            <person name="Franca L."/>
            <person name="Magalhaes V."/>
            <person name="Alqueres S."/>
            <person name="Cardoso A."/>
            <person name="Almeida W."/>
            <person name="Loureiro M.M."/>
            <person name="Nogueira E."/>
            <person name="Cidade D."/>
            <person name="Oliveira D."/>
            <person name="Simao T."/>
            <person name="Macedo J."/>
            <person name="Valadao A."/>
            <person name="Dreschsel M."/>
            <person name="Freitas F."/>
            <person name="Vidal M."/>
            <person name="Guedes H."/>
            <person name="Rodrigues E."/>
            <person name="Meneses C."/>
            <person name="Brioso P."/>
            <person name="Pozzer L."/>
            <person name="Figueiredo D."/>
            <person name="Montano H."/>
            <person name="Junior J."/>
            <person name="Filho G."/>
            <person name="Flores V."/>
            <person name="Ferreira B."/>
            <person name="Branco A."/>
            <person name="Gonzalez P."/>
            <person name="Guillobel H."/>
            <person name="Lemos M."/>
            <person name="Seibel L."/>
            <person name="Macedo J."/>
            <person name="Alves-Ferreira M."/>
            <person name="Sachetto-Martins G."/>
            <person name="Coelho A."/>
            <person name="Santos E."/>
            <person name="Amaral G."/>
            <person name="Neves A."/>
            <person name="Pacheco A.B."/>
            <person name="Carvalho D."/>
            <person name="Lery L."/>
            <person name="Bisch P."/>
            <person name="Rossle S.C."/>
            <person name="Urmenyi T."/>
            <person name="Kruger W.V."/>
            <person name="Martins O."/>
            <person name="Baldani J.I."/>
            <person name="Ferreira P.C."/>
        </authorList>
    </citation>
    <scope>NUCLEOTIDE SEQUENCE [LARGE SCALE GENOMIC DNA]</scope>
    <source>
        <strain evidence="8">ATCC 49037 / DSM 5601 / CCUG 37298 / CIP 103539 / LMG 7603 / PAl5</strain>
    </source>
</reference>
<evidence type="ECO:0000256" key="1">
    <source>
        <dbReference type="ARBA" id="ARBA00007261"/>
    </source>
</evidence>
<name>A9H438_GLUDA</name>
<evidence type="ECO:0000259" key="5">
    <source>
        <dbReference type="Pfam" id="PF00675"/>
    </source>
</evidence>
<feature type="compositionally biased region" description="Pro residues" evidence="3">
    <location>
        <begin position="717"/>
        <end position="727"/>
    </location>
</feature>
<dbReference type="Pfam" id="PF05193">
    <property type="entry name" value="Peptidase_M16_C"/>
    <property type="match status" value="2"/>
</dbReference>
<dbReference type="GO" id="GO:0008237">
    <property type="term" value="F:metallopeptidase activity"/>
    <property type="evidence" value="ECO:0007669"/>
    <property type="project" value="UniProtKB-KW"/>
</dbReference>
<dbReference type="Proteomes" id="UP000001176">
    <property type="component" value="Chromosome"/>
</dbReference>
<sequence length="921" mass="98348">MTAGGVYAVRATRSIQQIMTARLATTALSLSLALLAMPPSAMAARVEAPPPARPAATEQADAAVRATLPNGLRVVVIRDRLAPVVTTEINYLVGASEAPKGFPGTAHALEHMMFRGSAGLDKDQLAAIGARLGGSYNADTTENVTQYFYTAPAEDLGVMLRIEALRMRGLALSEADWEKERGAIEQEVARDLSSPSYQYLSRLQSILFAGTPYEHDALGTRPSFDKTDAALLRGFYDRWYAPNNAILVIAGNIDPDRAIDQVRAAFGDIPRRDLPARTPVTPGPVKAQTLRFPTDYPVGLTTVAWRMPGLTSKDYAAAQILADVLSSQRGALYALVPAGKALFAGFEFAPKPDAGIGIAVAAFPKGQDPAPLLAEINAILGAIRRNGVPADLVEAARRKELAQLGFSANSISGLAENWSQALAVMGLNAPDELGTALKSVTVADVDRLARQILDPAQAITAQLTPEDSGKPVAGKGFGGSESFATPPDHPVALPDWARTALSTLTLPPPVGLPSVFTYPNGLQLIVQPARVSHTISVYGQVRQNADMQEPKGQEGIASITEDLFSYGTRSLDRLAFQKALDDIAATESAGPGFSLSVLTPDFEQGMRLLADNELHPAFPDQAFQVVRMQAAQSYAGLLQTPDYLFGRAIKAAVSPPGDPTLRQPDPRRIMGLSLSDVRAFYASAYRPDLTTIVVAGDITPDRARDVVGRTFGAWPRPAGPTPTVDLPPRPDSRAARTEVPDHTSVQDSAILAESLGLTASHPDHFALSVGNEILGDGFSSRLYRDLRVRTGYVYSVSSNFSWSRHRGGYSISFGADPDKVGRARDAAIHDVVALQAQPVSDDELTLAKASLLRGLPLQRASLDSIAAEDLHLVNLGLPLDTPDTAARAYYTMTAADVQKAFRTWVRPTDLAEIVKGPASIR</sequence>
<feature type="domain" description="Peptidase M16 C-terminal" evidence="6">
    <location>
        <begin position="230"/>
        <end position="398"/>
    </location>
</feature>